<feature type="region of interest" description="Disordered" evidence="1">
    <location>
        <begin position="38"/>
        <end position="80"/>
    </location>
</feature>
<feature type="compositionally biased region" description="Low complexity" evidence="1">
    <location>
        <begin position="49"/>
        <end position="80"/>
    </location>
</feature>
<proteinExistence type="predicted"/>
<dbReference type="PROSITE" id="PS51257">
    <property type="entry name" value="PROKAR_LIPOPROTEIN"/>
    <property type="match status" value="1"/>
</dbReference>
<organism evidence="2">
    <name type="scientific">Arundo donax</name>
    <name type="common">Giant reed</name>
    <name type="synonym">Donax arundinaceus</name>
    <dbReference type="NCBI Taxonomy" id="35708"/>
    <lineage>
        <taxon>Eukaryota</taxon>
        <taxon>Viridiplantae</taxon>
        <taxon>Streptophyta</taxon>
        <taxon>Embryophyta</taxon>
        <taxon>Tracheophyta</taxon>
        <taxon>Spermatophyta</taxon>
        <taxon>Magnoliopsida</taxon>
        <taxon>Liliopsida</taxon>
        <taxon>Poales</taxon>
        <taxon>Poaceae</taxon>
        <taxon>PACMAD clade</taxon>
        <taxon>Arundinoideae</taxon>
        <taxon>Arundineae</taxon>
        <taxon>Arundo</taxon>
    </lineage>
</organism>
<reference evidence="2" key="2">
    <citation type="journal article" date="2015" name="Data Brief">
        <title>Shoot transcriptome of the giant reed, Arundo donax.</title>
        <authorList>
            <person name="Barrero R.A."/>
            <person name="Guerrero F.D."/>
            <person name="Moolhuijzen P."/>
            <person name="Goolsby J.A."/>
            <person name="Tidwell J."/>
            <person name="Bellgard S.E."/>
            <person name="Bellgard M.I."/>
        </authorList>
    </citation>
    <scope>NUCLEOTIDE SEQUENCE</scope>
    <source>
        <tissue evidence="2">Shoot tissue taken approximately 20 cm above the soil surface</tissue>
    </source>
</reference>
<dbReference type="EMBL" id="GBRH01170787">
    <property type="protein sequence ID" value="JAE27109.1"/>
    <property type="molecule type" value="Transcribed_RNA"/>
</dbReference>
<evidence type="ECO:0000256" key="1">
    <source>
        <dbReference type="SAM" id="MobiDB-lite"/>
    </source>
</evidence>
<sequence length="111" mass="12080">MTRRTTTTMAMAAVVGLNAREISTPALMVASCDGTARTPLDAVTNTRDATATSTPPSPYRRTSPSSSQLQTSSRPRRQLSCNRNSLLRLLPCTRSYRGSSPIRYTTRCVTP</sequence>
<accession>A0A0A9GUA6</accession>
<name>A0A0A9GUA6_ARUDO</name>
<evidence type="ECO:0000313" key="2">
    <source>
        <dbReference type="EMBL" id="JAE27109.1"/>
    </source>
</evidence>
<reference evidence="2" key="1">
    <citation type="submission" date="2014-09" db="EMBL/GenBank/DDBJ databases">
        <authorList>
            <person name="Magalhaes I.L.F."/>
            <person name="Oliveira U."/>
            <person name="Santos F.R."/>
            <person name="Vidigal T.H.D.A."/>
            <person name="Brescovit A.D."/>
            <person name="Santos A.J."/>
        </authorList>
    </citation>
    <scope>NUCLEOTIDE SEQUENCE</scope>
    <source>
        <tissue evidence="2">Shoot tissue taken approximately 20 cm above the soil surface</tissue>
    </source>
</reference>
<dbReference type="AlphaFoldDB" id="A0A0A9GUA6"/>
<protein>
    <submittedName>
        <fullName evidence="2">Uncharacterized protein</fullName>
    </submittedName>
</protein>